<evidence type="ECO:0000256" key="1">
    <source>
        <dbReference type="SAM" id="SignalP"/>
    </source>
</evidence>
<dbReference type="Gene3D" id="1.20.120.1490">
    <property type="match status" value="1"/>
</dbReference>
<evidence type="ECO:0000313" key="2">
    <source>
        <dbReference type="EMBL" id="VEN75182.1"/>
    </source>
</evidence>
<organism evidence="2">
    <name type="scientific">uncultured Desulfobacteraceae bacterium</name>
    <dbReference type="NCBI Taxonomy" id="218296"/>
    <lineage>
        <taxon>Bacteria</taxon>
        <taxon>Pseudomonadati</taxon>
        <taxon>Thermodesulfobacteriota</taxon>
        <taxon>Desulfobacteria</taxon>
        <taxon>Desulfobacterales</taxon>
        <taxon>Desulfobacteraceae</taxon>
        <taxon>environmental samples</taxon>
    </lineage>
</organism>
<protein>
    <submittedName>
        <fullName evidence="2">Putative Zinc resistance-associated protein</fullName>
    </submittedName>
</protein>
<dbReference type="PROSITE" id="PS51257">
    <property type="entry name" value="PROKAR_LIPOPROTEIN"/>
    <property type="match status" value="1"/>
</dbReference>
<accession>A0A484HJ19</accession>
<name>A0A484HJ19_9BACT</name>
<dbReference type="InterPro" id="IPR025961">
    <property type="entry name" value="Metal_resist"/>
</dbReference>
<dbReference type="AlphaFoldDB" id="A0A484HJ19"/>
<feature type="chain" id="PRO_5019799988" evidence="1">
    <location>
        <begin position="28"/>
        <end position="216"/>
    </location>
</feature>
<sequence>MKTKTTGLLLLTALVAGIFGFSACAFATSHGQPGDAMTHDDTMKPDAMKKDAPMKHDGMTHHGMMMGKGRMMGGGMMMGGMAHDGLTPEQIAGLKAAKEKFQMETRDLKHQIKVKGLELQAALAKTRPDSRMAQNIQKEMSALKAMLDRKHVEHFINDIKKINPYAMFMGGPIGKKKGMGKGKMGMGMMKGMGMGMKKGMGKKPCPMMDGGMTKKK</sequence>
<reference evidence="2" key="1">
    <citation type="submission" date="2019-01" db="EMBL/GenBank/DDBJ databases">
        <authorList>
            <consortium name="Genoscope - CEA"/>
            <person name="William W."/>
        </authorList>
    </citation>
    <scope>NUCLEOTIDE SEQUENCE</scope>
    <source>
        <strain evidence="2">CR-1</strain>
    </source>
</reference>
<gene>
    <name evidence="2" type="ORF">EPICR_70023</name>
</gene>
<dbReference type="EMBL" id="CAACVI010000050">
    <property type="protein sequence ID" value="VEN75182.1"/>
    <property type="molecule type" value="Genomic_DNA"/>
</dbReference>
<keyword evidence="1" id="KW-0732">Signal</keyword>
<feature type="signal peptide" evidence="1">
    <location>
        <begin position="1"/>
        <end position="27"/>
    </location>
</feature>
<dbReference type="Pfam" id="PF13801">
    <property type="entry name" value="Metal_resist"/>
    <property type="match status" value="1"/>
</dbReference>
<proteinExistence type="predicted"/>